<dbReference type="EMBL" id="BARV01003458">
    <property type="protein sequence ID" value="GAI07283.1"/>
    <property type="molecule type" value="Genomic_DNA"/>
</dbReference>
<proteinExistence type="predicted"/>
<feature type="non-terminal residue" evidence="1">
    <location>
        <position position="1"/>
    </location>
</feature>
<protein>
    <recommendedName>
        <fullName evidence="2">MoaB/Mog domain-containing protein</fullName>
    </recommendedName>
</protein>
<sequence length="38" mass="4130">GSLKAVKECLEIILSLIPHALDMIKGKGHEKCAVLQRS</sequence>
<evidence type="ECO:0008006" key="2">
    <source>
        <dbReference type="Google" id="ProtNLM"/>
    </source>
</evidence>
<dbReference type="AlphaFoldDB" id="X1KKS6"/>
<organism evidence="1">
    <name type="scientific">marine sediment metagenome</name>
    <dbReference type="NCBI Taxonomy" id="412755"/>
    <lineage>
        <taxon>unclassified sequences</taxon>
        <taxon>metagenomes</taxon>
        <taxon>ecological metagenomes</taxon>
    </lineage>
</organism>
<dbReference type="InterPro" id="IPR036425">
    <property type="entry name" value="MoaB/Mog-like_dom_sf"/>
</dbReference>
<accession>X1KKS6</accession>
<dbReference type="Gene3D" id="3.40.980.10">
    <property type="entry name" value="MoaB/Mog-like domain"/>
    <property type="match status" value="1"/>
</dbReference>
<reference evidence="1" key="1">
    <citation type="journal article" date="2014" name="Front. Microbiol.">
        <title>High frequency of phylogenetically diverse reductive dehalogenase-homologous genes in deep subseafloor sedimentary metagenomes.</title>
        <authorList>
            <person name="Kawai M."/>
            <person name="Futagami T."/>
            <person name="Toyoda A."/>
            <person name="Takaki Y."/>
            <person name="Nishi S."/>
            <person name="Hori S."/>
            <person name="Arai W."/>
            <person name="Tsubouchi T."/>
            <person name="Morono Y."/>
            <person name="Uchiyama I."/>
            <person name="Ito T."/>
            <person name="Fujiyama A."/>
            <person name="Inagaki F."/>
            <person name="Takami H."/>
        </authorList>
    </citation>
    <scope>NUCLEOTIDE SEQUENCE</scope>
    <source>
        <strain evidence="1">Expedition CK06-06</strain>
    </source>
</reference>
<gene>
    <name evidence="1" type="ORF">S06H3_08254</name>
</gene>
<evidence type="ECO:0000313" key="1">
    <source>
        <dbReference type="EMBL" id="GAI07283.1"/>
    </source>
</evidence>
<name>X1KKS6_9ZZZZ</name>
<comment type="caution">
    <text evidence="1">The sequence shown here is derived from an EMBL/GenBank/DDBJ whole genome shotgun (WGS) entry which is preliminary data.</text>
</comment>